<evidence type="ECO:0008006" key="3">
    <source>
        <dbReference type="Google" id="ProtNLM"/>
    </source>
</evidence>
<organism evidence="1 2">
    <name type="scientific">Symbiobacterium terraclitae</name>
    <dbReference type="NCBI Taxonomy" id="557451"/>
    <lineage>
        <taxon>Bacteria</taxon>
        <taxon>Bacillati</taxon>
        <taxon>Bacillota</taxon>
        <taxon>Clostridia</taxon>
        <taxon>Eubacteriales</taxon>
        <taxon>Symbiobacteriaceae</taxon>
        <taxon>Symbiobacterium</taxon>
    </lineage>
</organism>
<dbReference type="Pfam" id="PF02620">
    <property type="entry name" value="YceD"/>
    <property type="match status" value="1"/>
</dbReference>
<accession>A0ABS4JUP3</accession>
<proteinExistence type="predicted"/>
<dbReference type="PANTHER" id="PTHR34374:SF1">
    <property type="entry name" value="LARGE RIBOSOMAL RNA SUBUNIT ACCUMULATION PROTEIN YCED HOMOLOG 1, CHLOROPLASTIC"/>
    <property type="match status" value="1"/>
</dbReference>
<gene>
    <name evidence="1" type="ORF">J2Z79_002684</name>
</gene>
<dbReference type="RefSeq" id="WP_342589490.1">
    <property type="nucleotide sequence ID" value="NZ_JAGGLG010000025.1"/>
</dbReference>
<name>A0ABS4JUP3_9FIRM</name>
<evidence type="ECO:0000313" key="2">
    <source>
        <dbReference type="Proteomes" id="UP001519289"/>
    </source>
</evidence>
<dbReference type="PANTHER" id="PTHR34374">
    <property type="entry name" value="LARGE RIBOSOMAL RNA SUBUNIT ACCUMULATION PROTEIN YCED HOMOLOG 1, CHLOROPLASTIC"/>
    <property type="match status" value="1"/>
</dbReference>
<sequence length="183" mass="20131">MRIDVSDIKEETGLHKRIDLSVSLQPIEFGGQEARFDRPFTGTAEIWNLGDRLLVQAALTGEAELSCGRCLGRYREPVEVSFDEEFVEGEPGEGEPAVQEDEDSGRTVSFYTGDEIDLTDPLRDNILLALPMKPLCSEDCQGLCPNCGADLNEGPCGCGRSDERVDPRLAVLKDLLRKPDSQS</sequence>
<evidence type="ECO:0000313" key="1">
    <source>
        <dbReference type="EMBL" id="MBP2019257.1"/>
    </source>
</evidence>
<protein>
    <recommendedName>
        <fullName evidence="3">DUF177 domain-containing protein</fullName>
    </recommendedName>
</protein>
<dbReference type="InterPro" id="IPR003772">
    <property type="entry name" value="YceD"/>
</dbReference>
<dbReference type="Proteomes" id="UP001519289">
    <property type="component" value="Unassembled WGS sequence"/>
</dbReference>
<dbReference type="EMBL" id="JAGGLG010000025">
    <property type="protein sequence ID" value="MBP2019257.1"/>
    <property type="molecule type" value="Genomic_DNA"/>
</dbReference>
<reference evidence="1 2" key="1">
    <citation type="submission" date="2021-03" db="EMBL/GenBank/DDBJ databases">
        <title>Genomic Encyclopedia of Type Strains, Phase IV (KMG-IV): sequencing the most valuable type-strain genomes for metagenomic binning, comparative biology and taxonomic classification.</title>
        <authorList>
            <person name="Goeker M."/>
        </authorList>
    </citation>
    <scope>NUCLEOTIDE SEQUENCE [LARGE SCALE GENOMIC DNA]</scope>
    <source>
        <strain evidence="1 2">DSM 27138</strain>
    </source>
</reference>
<keyword evidence="2" id="KW-1185">Reference proteome</keyword>
<comment type="caution">
    <text evidence="1">The sequence shown here is derived from an EMBL/GenBank/DDBJ whole genome shotgun (WGS) entry which is preliminary data.</text>
</comment>